<dbReference type="PANTHER" id="PTHR30055:SF234">
    <property type="entry name" value="HTH-TYPE TRANSCRIPTIONAL REGULATOR BETI"/>
    <property type="match status" value="1"/>
</dbReference>
<evidence type="ECO:0000256" key="1">
    <source>
        <dbReference type="ARBA" id="ARBA00023015"/>
    </source>
</evidence>
<evidence type="ECO:0000256" key="3">
    <source>
        <dbReference type="ARBA" id="ARBA00023163"/>
    </source>
</evidence>
<dbReference type="Proteomes" id="UP000530234">
    <property type="component" value="Unassembled WGS sequence"/>
</dbReference>
<dbReference type="Pfam" id="PF00440">
    <property type="entry name" value="TetR_N"/>
    <property type="match status" value="1"/>
</dbReference>
<protein>
    <submittedName>
        <fullName evidence="7">TetR family transcriptional regulator</fullName>
    </submittedName>
</protein>
<reference evidence="8" key="1">
    <citation type="submission" date="2019-10" db="EMBL/GenBank/DDBJ databases">
        <title>Streptomyces sp. nov., a novel actinobacterium isolated from alkaline environment.</title>
        <authorList>
            <person name="Golinska P."/>
        </authorList>
    </citation>
    <scope>NUCLEOTIDE SEQUENCE [LARGE SCALE GENOMIC DNA]</scope>
    <source>
        <strain evidence="8">DSM 42108</strain>
    </source>
</reference>
<dbReference type="GO" id="GO:0000976">
    <property type="term" value="F:transcription cis-regulatory region binding"/>
    <property type="evidence" value="ECO:0007669"/>
    <property type="project" value="TreeGrafter"/>
</dbReference>
<accession>A0A7W3T1N0</accession>
<keyword evidence="1" id="KW-0805">Transcription regulation</keyword>
<keyword evidence="3" id="KW-0804">Transcription</keyword>
<dbReference type="InterPro" id="IPR050109">
    <property type="entry name" value="HTH-type_TetR-like_transc_reg"/>
</dbReference>
<dbReference type="InterPro" id="IPR009057">
    <property type="entry name" value="Homeodomain-like_sf"/>
</dbReference>
<evidence type="ECO:0000256" key="5">
    <source>
        <dbReference type="SAM" id="MobiDB-lite"/>
    </source>
</evidence>
<feature type="DNA-binding region" description="H-T-H motif" evidence="4">
    <location>
        <begin position="108"/>
        <end position="127"/>
    </location>
</feature>
<dbReference type="SUPFAM" id="SSF46689">
    <property type="entry name" value="Homeodomain-like"/>
    <property type="match status" value="1"/>
</dbReference>
<proteinExistence type="predicted"/>
<dbReference type="Pfam" id="PF21597">
    <property type="entry name" value="TetR_C_43"/>
    <property type="match status" value="1"/>
</dbReference>
<sequence length="329" mass="33970">MRSQHFRSESAHRGRPDPGPAPTNPVDGGVSGGRRGPGSAPAPAVGTRSAVATVALASAGGEGPVAPGAVAGRTVAVAGALRTDARRNLHHVVTAARDVFGELGYDAPIEEIARRARVGVGTVYRRFPTKGSLIRHIVGEETRRLTERAERALDEEGDPWAAVEGFVRDAVASGVSRLLPELPAAGLPDVPPGAEPVEAASPAGPGGAPGEADTERVPRQRRVLPAEHGGAPDHGTERFRPGGDGEGEDARRLVAAMERLLERARRAGGVRADVTVADLVLVISTVPPTTGDPARREAWSSRLLELLLAGLRPAAGVSSGAGEWAGLDH</sequence>
<evidence type="ECO:0000313" key="8">
    <source>
        <dbReference type="Proteomes" id="UP000530234"/>
    </source>
</evidence>
<dbReference type="PRINTS" id="PR00455">
    <property type="entry name" value="HTHTETR"/>
</dbReference>
<dbReference type="PROSITE" id="PS50977">
    <property type="entry name" value="HTH_TETR_2"/>
    <property type="match status" value="1"/>
</dbReference>
<dbReference type="GO" id="GO:0003700">
    <property type="term" value="F:DNA-binding transcription factor activity"/>
    <property type="evidence" value="ECO:0007669"/>
    <property type="project" value="TreeGrafter"/>
</dbReference>
<dbReference type="InterPro" id="IPR036271">
    <property type="entry name" value="Tet_transcr_reg_TetR-rel_C_sf"/>
</dbReference>
<comment type="caution">
    <text evidence="7">The sequence shown here is derived from an EMBL/GenBank/DDBJ whole genome shotgun (WGS) entry which is preliminary data.</text>
</comment>
<evidence type="ECO:0000259" key="6">
    <source>
        <dbReference type="PROSITE" id="PS50977"/>
    </source>
</evidence>
<dbReference type="AlphaFoldDB" id="A0A7W3T1N0"/>
<dbReference type="Gene3D" id="1.10.357.10">
    <property type="entry name" value="Tetracycline Repressor, domain 2"/>
    <property type="match status" value="2"/>
</dbReference>
<feature type="region of interest" description="Disordered" evidence="5">
    <location>
        <begin position="1"/>
        <end position="45"/>
    </location>
</feature>
<feature type="domain" description="HTH tetR-type" evidence="6">
    <location>
        <begin position="86"/>
        <end position="145"/>
    </location>
</feature>
<evidence type="ECO:0000256" key="2">
    <source>
        <dbReference type="ARBA" id="ARBA00023125"/>
    </source>
</evidence>
<gene>
    <name evidence="7" type="ORF">FOE67_07130</name>
</gene>
<dbReference type="InterPro" id="IPR001647">
    <property type="entry name" value="HTH_TetR"/>
</dbReference>
<feature type="compositionally biased region" description="Basic and acidic residues" evidence="5">
    <location>
        <begin position="1"/>
        <end position="16"/>
    </location>
</feature>
<dbReference type="SUPFAM" id="SSF48498">
    <property type="entry name" value="Tetracyclin repressor-like, C-terminal domain"/>
    <property type="match status" value="1"/>
</dbReference>
<dbReference type="InterPro" id="IPR049445">
    <property type="entry name" value="TetR_SbtR-like_C"/>
</dbReference>
<evidence type="ECO:0000256" key="4">
    <source>
        <dbReference type="PROSITE-ProRule" id="PRU00335"/>
    </source>
</evidence>
<keyword evidence="8" id="KW-1185">Reference proteome</keyword>
<dbReference type="PANTHER" id="PTHR30055">
    <property type="entry name" value="HTH-TYPE TRANSCRIPTIONAL REGULATOR RUTR"/>
    <property type="match status" value="1"/>
</dbReference>
<name>A0A7W3T1N0_9ACTN</name>
<organism evidence="7 8">
    <name type="scientific">Streptomyces calidiresistens</name>
    <dbReference type="NCBI Taxonomy" id="1485586"/>
    <lineage>
        <taxon>Bacteria</taxon>
        <taxon>Bacillati</taxon>
        <taxon>Actinomycetota</taxon>
        <taxon>Actinomycetes</taxon>
        <taxon>Kitasatosporales</taxon>
        <taxon>Streptomycetaceae</taxon>
        <taxon>Streptomyces</taxon>
    </lineage>
</organism>
<feature type="compositionally biased region" description="Basic and acidic residues" evidence="5">
    <location>
        <begin position="230"/>
        <end position="248"/>
    </location>
</feature>
<evidence type="ECO:0000313" key="7">
    <source>
        <dbReference type="EMBL" id="MBB0229290.1"/>
    </source>
</evidence>
<feature type="region of interest" description="Disordered" evidence="5">
    <location>
        <begin position="186"/>
        <end position="248"/>
    </location>
</feature>
<dbReference type="EMBL" id="VKHS01000106">
    <property type="protein sequence ID" value="MBB0229290.1"/>
    <property type="molecule type" value="Genomic_DNA"/>
</dbReference>
<keyword evidence="2 4" id="KW-0238">DNA-binding</keyword>